<reference evidence="1" key="1">
    <citation type="submission" date="2021-06" db="EMBL/GenBank/DDBJ databases">
        <authorList>
            <person name="Kallberg Y."/>
            <person name="Tangrot J."/>
            <person name="Rosling A."/>
        </authorList>
    </citation>
    <scope>NUCLEOTIDE SEQUENCE</scope>
    <source>
        <strain evidence="1">FL966</strain>
    </source>
</reference>
<feature type="non-terminal residue" evidence="1">
    <location>
        <position position="1"/>
    </location>
</feature>
<name>A0A9N9JLM3_9GLOM</name>
<comment type="caution">
    <text evidence="1">The sequence shown here is derived from an EMBL/GenBank/DDBJ whole genome shotgun (WGS) entry which is preliminary data.</text>
</comment>
<organism evidence="1 2">
    <name type="scientific">Cetraspora pellucida</name>
    <dbReference type="NCBI Taxonomy" id="1433469"/>
    <lineage>
        <taxon>Eukaryota</taxon>
        <taxon>Fungi</taxon>
        <taxon>Fungi incertae sedis</taxon>
        <taxon>Mucoromycota</taxon>
        <taxon>Glomeromycotina</taxon>
        <taxon>Glomeromycetes</taxon>
        <taxon>Diversisporales</taxon>
        <taxon>Gigasporaceae</taxon>
        <taxon>Cetraspora</taxon>
    </lineage>
</organism>
<evidence type="ECO:0000313" key="1">
    <source>
        <dbReference type="EMBL" id="CAG8787903.1"/>
    </source>
</evidence>
<evidence type="ECO:0000313" key="2">
    <source>
        <dbReference type="Proteomes" id="UP000789759"/>
    </source>
</evidence>
<sequence>LEANNLNRSEFDDTNGYKNLLWSSILQTRLDVQANILSNNHLKEIFINSENKINNSFQIKEIIDNISYLPYPHITIDNGSNIKSFLEKLEQKYSIFKVYCFDYTLQLAINNALKGCPKITNLIKKYKDVVSHFSRSSKQKQFLLKAQIEMKN</sequence>
<dbReference type="SUPFAM" id="SSF53098">
    <property type="entry name" value="Ribonuclease H-like"/>
    <property type="match status" value="1"/>
</dbReference>
<keyword evidence="2" id="KW-1185">Reference proteome</keyword>
<dbReference type="Proteomes" id="UP000789759">
    <property type="component" value="Unassembled WGS sequence"/>
</dbReference>
<protein>
    <submittedName>
        <fullName evidence="1">20030_t:CDS:1</fullName>
    </submittedName>
</protein>
<dbReference type="AlphaFoldDB" id="A0A9N9JLM3"/>
<dbReference type="InterPro" id="IPR012337">
    <property type="entry name" value="RNaseH-like_sf"/>
</dbReference>
<proteinExistence type="predicted"/>
<accession>A0A9N9JLM3</accession>
<gene>
    <name evidence="1" type="ORF">CPELLU_LOCUS16818</name>
</gene>
<dbReference type="OrthoDB" id="117690at2759"/>
<dbReference type="EMBL" id="CAJVQA010026054">
    <property type="protein sequence ID" value="CAG8787903.1"/>
    <property type="molecule type" value="Genomic_DNA"/>
</dbReference>